<evidence type="ECO:0000313" key="3">
    <source>
        <dbReference type="Proteomes" id="UP000276542"/>
    </source>
</evidence>
<accession>A0A3A5HB71</accession>
<proteinExistence type="predicted"/>
<evidence type="ECO:0000259" key="1">
    <source>
        <dbReference type="Pfam" id="PF24792"/>
    </source>
</evidence>
<comment type="caution">
    <text evidence="2">The sequence shown here is derived from an EMBL/GenBank/DDBJ whole genome shotgun (WGS) entry which is preliminary data.</text>
</comment>
<dbReference type="Pfam" id="PF24792">
    <property type="entry name" value="DUF7701"/>
    <property type="match status" value="1"/>
</dbReference>
<keyword evidence="3" id="KW-1185">Reference proteome</keyword>
<protein>
    <recommendedName>
        <fullName evidence="1">DUF7701 domain-containing protein</fullName>
    </recommendedName>
</protein>
<name>A0A3A5HB71_9ACTN</name>
<dbReference type="InterPro" id="IPR056118">
    <property type="entry name" value="DUF7701"/>
</dbReference>
<evidence type="ECO:0000313" key="2">
    <source>
        <dbReference type="EMBL" id="RJS45324.1"/>
    </source>
</evidence>
<dbReference type="OrthoDB" id="4763567at2"/>
<dbReference type="RefSeq" id="WP_120059225.1">
    <property type="nucleotide sequence ID" value="NZ_QYRP01000002.1"/>
</dbReference>
<organism evidence="2 3">
    <name type="scientific">Nocardioides cavernaquae</name>
    <dbReference type="NCBI Taxonomy" id="2321396"/>
    <lineage>
        <taxon>Bacteria</taxon>
        <taxon>Bacillati</taxon>
        <taxon>Actinomycetota</taxon>
        <taxon>Actinomycetes</taxon>
        <taxon>Propionibacteriales</taxon>
        <taxon>Nocardioidaceae</taxon>
        <taxon>Nocardioides</taxon>
    </lineage>
</organism>
<reference evidence="3" key="1">
    <citation type="submission" date="2018-09" db="EMBL/GenBank/DDBJ databases">
        <authorList>
            <person name="Zhu H."/>
        </authorList>
    </citation>
    <scope>NUCLEOTIDE SEQUENCE [LARGE SCALE GENOMIC DNA]</scope>
    <source>
        <strain evidence="3">K1W22B-1</strain>
    </source>
</reference>
<feature type="domain" description="DUF7701" evidence="1">
    <location>
        <begin position="3"/>
        <end position="92"/>
    </location>
</feature>
<sequence length="97" mass="10845">MTTYLDQLAERVRLAVPAEVGIPDASDDLFRLYALLARVKGESVTRRDVHDAWVAWMQAKGERHESMVSFDDLAPDIQAEDEPFVQAIRTASGPDES</sequence>
<dbReference type="EMBL" id="QYRP01000002">
    <property type="protein sequence ID" value="RJS45324.1"/>
    <property type="molecule type" value="Genomic_DNA"/>
</dbReference>
<dbReference type="Proteomes" id="UP000276542">
    <property type="component" value="Unassembled WGS sequence"/>
</dbReference>
<gene>
    <name evidence="2" type="ORF">D4739_03235</name>
</gene>
<dbReference type="AlphaFoldDB" id="A0A3A5HB71"/>